<gene>
    <name evidence="2" type="ORF">FYJ85_19950</name>
</gene>
<sequence>MRKLLPRSTPEAEGVSSAALLAFFRAIEELDSVHSFMVMRHGRVIAEGWKKPYAPELPHMLFSLSKSFTSCAVGFACAEGKLSLDARLVDLFRDELPDRYDEKFERLRIRHLLSMTSGHDHCAMDDMEFRPNWARAFFETALAYEPGTRFCYNSGASYMLAASVVRATGKGLREYLRPRLFDPLGIAPRCWELSPQGIEAGGWGFNLTTEEIASFAQCLLEGGRRDGKQIIPADYFRQATSVQADNSMNDQPDWKTGYGFQFWRCRHNAFRGDGAFGQYAIAMPDQEMALAVTSGLRNMQSILDRVWEILLPAAEEKPAAPAPADAAALAEAVTHWEMPVLGSAGRVLPLRRYALSENALQFETIEFASFDDHIELTLDGETMKAGFGRRIANTLSWREPVPRRMEASARWNSERELELLVSCCETPFQWSFLLTVEDSGVGLVRKSNLLFRTGEWPPLAGHPLD</sequence>
<dbReference type="PANTHER" id="PTHR43283">
    <property type="entry name" value="BETA-LACTAMASE-RELATED"/>
    <property type="match status" value="1"/>
</dbReference>
<evidence type="ECO:0000259" key="1">
    <source>
        <dbReference type="Pfam" id="PF00144"/>
    </source>
</evidence>
<organism evidence="2 3">
    <name type="scientific">Victivallis lenta</name>
    <dbReference type="NCBI Taxonomy" id="2606640"/>
    <lineage>
        <taxon>Bacteria</taxon>
        <taxon>Pseudomonadati</taxon>
        <taxon>Lentisphaerota</taxon>
        <taxon>Lentisphaeria</taxon>
        <taxon>Victivallales</taxon>
        <taxon>Victivallaceae</taxon>
        <taxon>Victivallis</taxon>
    </lineage>
</organism>
<dbReference type="InterPro" id="IPR050789">
    <property type="entry name" value="Diverse_Enzym_Activities"/>
</dbReference>
<name>A0A844G7Z8_9BACT</name>
<reference evidence="2 3" key="1">
    <citation type="submission" date="2019-08" db="EMBL/GenBank/DDBJ databases">
        <title>In-depth cultivation of the pig gut microbiome towards novel bacterial diversity and tailored functional studies.</title>
        <authorList>
            <person name="Wylensek D."/>
            <person name="Hitch T.C.A."/>
            <person name="Clavel T."/>
        </authorList>
    </citation>
    <scope>NUCLEOTIDE SEQUENCE [LARGE SCALE GENOMIC DNA]</scope>
    <source>
        <strain evidence="2 3">BBE-744-WT-12</strain>
    </source>
</reference>
<keyword evidence="3" id="KW-1185">Reference proteome</keyword>
<dbReference type="Pfam" id="PF00144">
    <property type="entry name" value="Beta-lactamase"/>
    <property type="match status" value="1"/>
</dbReference>
<comment type="caution">
    <text evidence="2">The sequence shown here is derived from an EMBL/GenBank/DDBJ whole genome shotgun (WGS) entry which is preliminary data.</text>
</comment>
<dbReference type="InterPro" id="IPR012338">
    <property type="entry name" value="Beta-lactam/transpept-like"/>
</dbReference>
<evidence type="ECO:0000313" key="3">
    <source>
        <dbReference type="Proteomes" id="UP000435649"/>
    </source>
</evidence>
<dbReference type="SUPFAM" id="SSF56601">
    <property type="entry name" value="beta-lactamase/transpeptidase-like"/>
    <property type="match status" value="1"/>
</dbReference>
<dbReference type="InterPro" id="IPR001466">
    <property type="entry name" value="Beta-lactam-related"/>
</dbReference>
<evidence type="ECO:0000313" key="2">
    <source>
        <dbReference type="EMBL" id="MST99303.1"/>
    </source>
</evidence>
<dbReference type="Gene3D" id="3.40.710.10">
    <property type="entry name" value="DD-peptidase/beta-lactamase superfamily"/>
    <property type="match status" value="1"/>
</dbReference>
<feature type="domain" description="Beta-lactamase-related" evidence="1">
    <location>
        <begin position="35"/>
        <end position="294"/>
    </location>
</feature>
<dbReference type="RefSeq" id="WP_154420512.1">
    <property type="nucleotide sequence ID" value="NZ_VUNS01000033.1"/>
</dbReference>
<dbReference type="EMBL" id="VUNS01000033">
    <property type="protein sequence ID" value="MST99303.1"/>
    <property type="molecule type" value="Genomic_DNA"/>
</dbReference>
<dbReference type="Proteomes" id="UP000435649">
    <property type="component" value="Unassembled WGS sequence"/>
</dbReference>
<protein>
    <submittedName>
        <fullName evidence="2">Beta-lactamase family protein</fullName>
    </submittedName>
</protein>
<accession>A0A844G7Z8</accession>
<dbReference type="PANTHER" id="PTHR43283:SF7">
    <property type="entry name" value="BETA-LACTAMASE-RELATED DOMAIN-CONTAINING PROTEIN"/>
    <property type="match status" value="1"/>
</dbReference>
<dbReference type="AlphaFoldDB" id="A0A844G7Z8"/>
<proteinExistence type="predicted"/>